<feature type="domain" description="Glycosyltransferase 2-like" evidence="2">
    <location>
        <begin position="398"/>
        <end position="533"/>
    </location>
</feature>
<proteinExistence type="predicted"/>
<name>A0A4R3XRI9_9PROT</name>
<dbReference type="Gene3D" id="3.40.50.300">
    <property type="entry name" value="P-loop containing nucleotide triphosphate hydrolases"/>
    <property type="match status" value="1"/>
</dbReference>
<comment type="caution">
    <text evidence="3">The sequence shown here is derived from an EMBL/GenBank/DDBJ whole genome shotgun (WGS) entry which is preliminary data.</text>
</comment>
<dbReference type="SUPFAM" id="SSF53448">
    <property type="entry name" value="Nucleotide-diphospho-sugar transferases"/>
    <property type="match status" value="1"/>
</dbReference>
<evidence type="ECO:0000313" key="3">
    <source>
        <dbReference type="EMBL" id="TCV79104.1"/>
    </source>
</evidence>
<sequence>MGSECTIVLGMHRSGTSALSGVLAKAGIDFGSRLLLAGAEENPKGFWEHSDIVALHDKLLHSLGSAWDNIDPLKEAWWEKSFLSTFRHDLREILKRDFTHVTHWGVKDPRLCRLLPFWQRVLKETGYRTRHVLILRHPMEVARSLHIRNGISELRASMLWLEYTLAAERYSRGLPRVLLRYEDLLSDWRLAISPLLKDPDYGLQLTPDTEMEIDAFLDHHLRHHREHDIKSPASTPLRLSQELYEQLPSLLRDGQVEEMFATTAKQLEQYRQEMAPWLDCLRSDLKNCQRKLDSSHREFNHQIDDLERENTRIKSSLTWKMGSPLRLAQNLIQSPEQTLNEIVTRIKVTPQEYGQSLIEKPSVEITSIVPTLVQVEIPPSSELLNTLAFPYRASPLVSIIVPVFNRLHLTLECLLSLIHCTSSHDFEVIVIDDASLDDTPDVLQHIHGLRYIRNPSNLGYIETCNRAAAEAFGRYLVFLDNDTQVQPGWLDALLAVFEQHPETGIAGSKLLNTDGSLQEAGAELTAEAFTISRGEGGAPDKDAYNTFQEVTYVSATSLMIKTSIFYALGGFDDVYSPAYYCDADLAMRVRQAGYRIYYQPESVAVHRRTTTRQIPASEANMSLGSRLIFLARWEDKLLLHNATSGSEMP</sequence>
<dbReference type="RefSeq" id="WP_124946051.1">
    <property type="nucleotide sequence ID" value="NZ_BHVT01000021.1"/>
</dbReference>
<dbReference type="CDD" id="cd04186">
    <property type="entry name" value="GT_2_like_c"/>
    <property type="match status" value="1"/>
</dbReference>
<evidence type="ECO:0000313" key="4">
    <source>
        <dbReference type="Proteomes" id="UP000295367"/>
    </source>
</evidence>
<dbReference type="AlphaFoldDB" id="A0A4R3XRI9"/>
<gene>
    <name evidence="3" type="ORF">EDC63_13611</name>
</gene>
<accession>A0A4R3XRI9</accession>
<dbReference type="OrthoDB" id="9816564at2"/>
<dbReference type="PANTHER" id="PTHR43179:SF7">
    <property type="entry name" value="RHAMNOSYLTRANSFERASE WBBL"/>
    <property type="match status" value="1"/>
</dbReference>
<dbReference type="InterPro" id="IPR029044">
    <property type="entry name" value="Nucleotide-diphossugar_trans"/>
</dbReference>
<dbReference type="InterPro" id="IPR001173">
    <property type="entry name" value="Glyco_trans_2-like"/>
</dbReference>
<keyword evidence="1" id="KW-0175">Coiled coil</keyword>
<evidence type="ECO:0000259" key="2">
    <source>
        <dbReference type="Pfam" id="PF00535"/>
    </source>
</evidence>
<dbReference type="Pfam" id="PF00535">
    <property type="entry name" value="Glycos_transf_2"/>
    <property type="match status" value="1"/>
</dbReference>
<keyword evidence="4" id="KW-1185">Reference proteome</keyword>
<dbReference type="EMBL" id="SMCO01000036">
    <property type="protein sequence ID" value="TCV79104.1"/>
    <property type="molecule type" value="Genomic_DNA"/>
</dbReference>
<protein>
    <recommendedName>
        <fullName evidence="2">Glycosyltransferase 2-like domain-containing protein</fullName>
    </recommendedName>
</protein>
<evidence type="ECO:0000256" key="1">
    <source>
        <dbReference type="SAM" id="Coils"/>
    </source>
</evidence>
<organism evidence="3 4">
    <name type="scientific">Sulfurirhabdus autotrophica</name>
    <dbReference type="NCBI Taxonomy" id="1706046"/>
    <lineage>
        <taxon>Bacteria</taxon>
        <taxon>Pseudomonadati</taxon>
        <taxon>Pseudomonadota</taxon>
        <taxon>Betaproteobacteria</taxon>
        <taxon>Nitrosomonadales</taxon>
        <taxon>Sulfuricellaceae</taxon>
        <taxon>Sulfurirhabdus</taxon>
    </lineage>
</organism>
<feature type="coiled-coil region" evidence="1">
    <location>
        <begin position="278"/>
        <end position="316"/>
    </location>
</feature>
<dbReference type="PANTHER" id="PTHR43179">
    <property type="entry name" value="RHAMNOSYLTRANSFERASE WBBL"/>
    <property type="match status" value="1"/>
</dbReference>
<dbReference type="Gene3D" id="3.90.550.10">
    <property type="entry name" value="Spore Coat Polysaccharide Biosynthesis Protein SpsA, Chain A"/>
    <property type="match status" value="1"/>
</dbReference>
<reference evidence="3 4" key="1">
    <citation type="submission" date="2019-03" db="EMBL/GenBank/DDBJ databases">
        <title>Genomic Encyclopedia of Type Strains, Phase IV (KMG-IV): sequencing the most valuable type-strain genomes for metagenomic binning, comparative biology and taxonomic classification.</title>
        <authorList>
            <person name="Goeker M."/>
        </authorList>
    </citation>
    <scope>NUCLEOTIDE SEQUENCE [LARGE SCALE GENOMIC DNA]</scope>
    <source>
        <strain evidence="3 4">DSM 100309</strain>
    </source>
</reference>
<dbReference type="SUPFAM" id="SSF52540">
    <property type="entry name" value="P-loop containing nucleoside triphosphate hydrolases"/>
    <property type="match status" value="1"/>
</dbReference>
<dbReference type="InterPro" id="IPR027417">
    <property type="entry name" value="P-loop_NTPase"/>
</dbReference>
<dbReference type="Proteomes" id="UP000295367">
    <property type="component" value="Unassembled WGS sequence"/>
</dbReference>